<protein>
    <submittedName>
        <fullName evidence="1">Uncharacterized protein</fullName>
    </submittedName>
</protein>
<keyword evidence="2" id="KW-1185">Reference proteome</keyword>
<organism evidence="1 2">
    <name type="scientific">Melastoma candidum</name>
    <dbReference type="NCBI Taxonomy" id="119954"/>
    <lineage>
        <taxon>Eukaryota</taxon>
        <taxon>Viridiplantae</taxon>
        <taxon>Streptophyta</taxon>
        <taxon>Embryophyta</taxon>
        <taxon>Tracheophyta</taxon>
        <taxon>Spermatophyta</taxon>
        <taxon>Magnoliopsida</taxon>
        <taxon>eudicotyledons</taxon>
        <taxon>Gunneridae</taxon>
        <taxon>Pentapetalae</taxon>
        <taxon>rosids</taxon>
        <taxon>malvids</taxon>
        <taxon>Myrtales</taxon>
        <taxon>Melastomataceae</taxon>
        <taxon>Melastomatoideae</taxon>
        <taxon>Melastomateae</taxon>
        <taxon>Melastoma</taxon>
    </lineage>
</organism>
<dbReference type="EMBL" id="CM042886">
    <property type="protein sequence ID" value="KAI4341583.1"/>
    <property type="molecule type" value="Genomic_DNA"/>
</dbReference>
<dbReference type="Proteomes" id="UP001057402">
    <property type="component" value="Chromosome 7"/>
</dbReference>
<evidence type="ECO:0000313" key="1">
    <source>
        <dbReference type="EMBL" id="KAI4341583.1"/>
    </source>
</evidence>
<comment type="caution">
    <text evidence="1">The sequence shown here is derived from an EMBL/GenBank/DDBJ whole genome shotgun (WGS) entry which is preliminary data.</text>
</comment>
<name>A0ACB9NZH1_9MYRT</name>
<proteinExistence type="predicted"/>
<reference evidence="2" key="1">
    <citation type="journal article" date="2023" name="Front. Plant Sci.">
        <title>Chromosomal-level genome assembly of Melastoma candidum provides insights into trichome evolution.</title>
        <authorList>
            <person name="Zhong Y."/>
            <person name="Wu W."/>
            <person name="Sun C."/>
            <person name="Zou P."/>
            <person name="Liu Y."/>
            <person name="Dai S."/>
            <person name="Zhou R."/>
        </authorList>
    </citation>
    <scope>NUCLEOTIDE SEQUENCE [LARGE SCALE GENOMIC DNA]</scope>
</reference>
<sequence length="213" mass="23497">MKGMRGVQLFRKPVRVLLKGLGEDVNREGLRKTPLRVAKAFREGTRGYRQKVRDILQGALFPEAGLAKGIGHGGGVGGLGVVRDLDLFSYCESCLLPFQIHGVWPMKVCSALQNGIRPAGMAIVLQCSHLHFPNVENAPLDANHQEWVKVEVSSGSGVFEDENSDAWVDFLSLLKFRLGKIEKNCPRNGVTGLMVSISIHFLLERFNCCIGRL</sequence>
<gene>
    <name evidence="1" type="ORF">MLD38_026292</name>
</gene>
<evidence type="ECO:0000313" key="2">
    <source>
        <dbReference type="Proteomes" id="UP001057402"/>
    </source>
</evidence>
<accession>A0ACB9NZH1</accession>